<dbReference type="PANTHER" id="PTHR48078">
    <property type="entry name" value="THREONINE DEHYDRATASE, MITOCHONDRIAL-RELATED"/>
    <property type="match status" value="1"/>
</dbReference>
<name>A0ABU7KD51_9ACTN</name>
<dbReference type="CDD" id="cd01562">
    <property type="entry name" value="Thr-dehyd"/>
    <property type="match status" value="1"/>
</dbReference>
<evidence type="ECO:0000259" key="4">
    <source>
        <dbReference type="Pfam" id="PF00291"/>
    </source>
</evidence>
<dbReference type="InterPro" id="IPR036052">
    <property type="entry name" value="TrpB-like_PALP_sf"/>
</dbReference>
<gene>
    <name evidence="5" type="ORF">Q8791_23340</name>
</gene>
<evidence type="ECO:0000256" key="1">
    <source>
        <dbReference type="ARBA" id="ARBA00001933"/>
    </source>
</evidence>
<dbReference type="InterPro" id="IPR000634">
    <property type="entry name" value="Ser/Thr_deHydtase_PyrdxlP-BS"/>
</dbReference>
<sequence>MLSASDVDAAARRLTGAVVRTPVVSSPALTRTVGAPVVCKAENLQHGGAFKFRGALHALLGLSDARRARGVVGASSGNHGGALALAGHELGVPVTVVLPADVPEVKADRARSLGAQVVFYDRHTQDRDALVAELADRHGYTIVPSADHPDVMAGAGTLAVELLDQAPDVRTVLVPVGGGGLAAGCATWLAEAAPHVRVIGVEPEDAADTAASLVAGERVQIGAPATCADGLRHTTPPAGPFAVNQQHLAGVVTVSEAEIGTAMRWCFEHLRMVVEPSGATALAALAARWGEIGEGPVGVVLSGGNVTWDTFAQMVGEPGGNPVRGLREHEHAA</sequence>
<evidence type="ECO:0000313" key="6">
    <source>
        <dbReference type="Proteomes" id="UP001356095"/>
    </source>
</evidence>
<feature type="domain" description="Tryptophan synthase beta chain-like PALP" evidence="4">
    <location>
        <begin position="15"/>
        <end position="303"/>
    </location>
</feature>
<keyword evidence="6" id="KW-1185">Reference proteome</keyword>
<protein>
    <submittedName>
        <fullName evidence="5">Threonine/serine dehydratase</fullName>
    </submittedName>
</protein>
<dbReference type="PANTHER" id="PTHR48078:SF19">
    <property type="entry name" value="ACT DOMAIN-CONTAINING PROTEIN"/>
    <property type="match status" value="1"/>
</dbReference>
<dbReference type="InterPro" id="IPR001926">
    <property type="entry name" value="TrpB-like_PALP"/>
</dbReference>
<dbReference type="Proteomes" id="UP001356095">
    <property type="component" value="Unassembled WGS sequence"/>
</dbReference>
<dbReference type="SUPFAM" id="SSF53686">
    <property type="entry name" value="Tryptophan synthase beta subunit-like PLP-dependent enzymes"/>
    <property type="match status" value="1"/>
</dbReference>
<comment type="cofactor">
    <cofactor evidence="1">
        <name>pyridoxal 5'-phosphate</name>
        <dbReference type="ChEBI" id="CHEBI:597326"/>
    </cofactor>
</comment>
<dbReference type="Pfam" id="PF00291">
    <property type="entry name" value="PALP"/>
    <property type="match status" value="1"/>
</dbReference>
<keyword evidence="2" id="KW-0663">Pyridoxal phosphate</keyword>
<dbReference type="Gene3D" id="3.40.50.1100">
    <property type="match status" value="2"/>
</dbReference>
<evidence type="ECO:0000256" key="2">
    <source>
        <dbReference type="ARBA" id="ARBA00022898"/>
    </source>
</evidence>
<dbReference type="InterPro" id="IPR050147">
    <property type="entry name" value="Ser/Thr_Dehydratase"/>
</dbReference>
<dbReference type="PROSITE" id="PS00165">
    <property type="entry name" value="DEHYDRATASE_SER_THR"/>
    <property type="match status" value="1"/>
</dbReference>
<reference evidence="5 6" key="1">
    <citation type="submission" date="2023-08" db="EMBL/GenBank/DDBJ databases">
        <authorList>
            <person name="Girao M."/>
            <person name="Carvalho M.F."/>
        </authorList>
    </citation>
    <scope>NUCLEOTIDE SEQUENCE [LARGE SCALE GENOMIC DNA]</scope>
    <source>
        <strain evidence="5 6">CT-R113</strain>
    </source>
</reference>
<evidence type="ECO:0000313" key="5">
    <source>
        <dbReference type="EMBL" id="MEE2040155.1"/>
    </source>
</evidence>
<dbReference type="RefSeq" id="WP_330093925.1">
    <property type="nucleotide sequence ID" value="NZ_JAUZMY010000026.1"/>
</dbReference>
<organism evidence="5 6">
    <name type="scientific">Nocardiopsis codii</name>
    <dbReference type="NCBI Taxonomy" id="3065942"/>
    <lineage>
        <taxon>Bacteria</taxon>
        <taxon>Bacillati</taxon>
        <taxon>Actinomycetota</taxon>
        <taxon>Actinomycetes</taxon>
        <taxon>Streptosporangiales</taxon>
        <taxon>Nocardiopsidaceae</taxon>
        <taxon>Nocardiopsis</taxon>
    </lineage>
</organism>
<dbReference type="EMBL" id="JAUZMY010000026">
    <property type="protein sequence ID" value="MEE2040155.1"/>
    <property type="molecule type" value="Genomic_DNA"/>
</dbReference>
<evidence type="ECO:0000256" key="3">
    <source>
        <dbReference type="ARBA" id="ARBA00023239"/>
    </source>
</evidence>
<comment type="caution">
    <text evidence="5">The sequence shown here is derived from an EMBL/GenBank/DDBJ whole genome shotgun (WGS) entry which is preliminary data.</text>
</comment>
<keyword evidence="3" id="KW-0456">Lyase</keyword>
<accession>A0ABU7KD51</accession>
<proteinExistence type="predicted"/>